<reference evidence="19" key="1">
    <citation type="submission" date="2018-06" db="EMBL/GenBank/DDBJ databases">
        <title>Description of Blautia argi sp. nov., a new anaerobic isolated from dog feces.</title>
        <authorList>
            <person name="Chang Y.-H."/>
            <person name="Paek J."/>
            <person name="Shin Y."/>
        </authorList>
    </citation>
    <scope>NUCLEOTIDE SEQUENCE [LARGE SCALE GENOMIC DNA]</scope>
    <source>
        <strain evidence="19">KCTC 15426</strain>
    </source>
</reference>
<keyword evidence="12 14" id="KW-0804">Transcription</keyword>
<evidence type="ECO:0000256" key="12">
    <source>
        <dbReference type="ARBA" id="ARBA00023163"/>
    </source>
</evidence>
<feature type="binding site" evidence="15">
    <location>
        <position position="11"/>
    </location>
    <ligand>
        <name>Ca(2+)</name>
        <dbReference type="ChEBI" id="CHEBI:29108"/>
    </ligand>
</feature>
<keyword evidence="8 14" id="KW-0902">Two-component regulatory system</keyword>
<dbReference type="SMART" id="SM00448">
    <property type="entry name" value="REC"/>
    <property type="match status" value="1"/>
</dbReference>
<evidence type="ECO:0000256" key="3">
    <source>
        <dbReference type="ARBA" id="ARBA00022490"/>
    </source>
</evidence>
<dbReference type="PANTHER" id="PTHR44591:SF3">
    <property type="entry name" value="RESPONSE REGULATORY DOMAIN-CONTAINING PROTEIN"/>
    <property type="match status" value="1"/>
</dbReference>
<feature type="binding site" evidence="15">
    <location>
        <position position="56"/>
    </location>
    <ligand>
        <name>Ca(2+)</name>
        <dbReference type="ChEBI" id="CHEBI:29108"/>
    </ligand>
</feature>
<keyword evidence="19" id="KW-1185">Reference proteome</keyword>
<dbReference type="PANTHER" id="PTHR44591">
    <property type="entry name" value="STRESS RESPONSE REGULATOR PROTEIN 1"/>
    <property type="match status" value="1"/>
</dbReference>
<dbReference type="GO" id="GO:0042173">
    <property type="term" value="P:regulation of sporulation resulting in formation of a cellular spore"/>
    <property type="evidence" value="ECO:0007669"/>
    <property type="project" value="InterPro"/>
</dbReference>
<dbReference type="Pfam" id="PF00072">
    <property type="entry name" value="Response_reg"/>
    <property type="match status" value="1"/>
</dbReference>
<keyword evidence="5 16" id="KW-0597">Phosphoprotein</keyword>
<comment type="subcellular location">
    <subcellularLocation>
        <location evidence="1 14">Cytoplasm</location>
    </subcellularLocation>
</comment>
<dbReference type="GO" id="GO:0005737">
    <property type="term" value="C:cytoplasm"/>
    <property type="evidence" value="ECO:0007669"/>
    <property type="project" value="UniProtKB-SubCell"/>
</dbReference>
<evidence type="ECO:0000256" key="5">
    <source>
        <dbReference type="ARBA" id="ARBA00022553"/>
    </source>
</evidence>
<dbReference type="InterPro" id="IPR014879">
    <property type="entry name" value="Spo0A_C"/>
</dbReference>
<evidence type="ECO:0000256" key="9">
    <source>
        <dbReference type="ARBA" id="ARBA00023015"/>
    </source>
</evidence>
<evidence type="ECO:0000256" key="4">
    <source>
        <dbReference type="ARBA" id="ARBA00022491"/>
    </source>
</evidence>
<evidence type="ECO:0000256" key="15">
    <source>
        <dbReference type="PIRSR" id="PIRSR002937-1"/>
    </source>
</evidence>
<keyword evidence="14 15" id="KW-0479">Metal-binding</keyword>
<dbReference type="SUPFAM" id="SSF52172">
    <property type="entry name" value="CheY-like"/>
    <property type="match status" value="1"/>
</dbReference>
<evidence type="ECO:0000256" key="16">
    <source>
        <dbReference type="PROSITE-ProRule" id="PRU00169"/>
    </source>
</evidence>
<keyword evidence="3 14" id="KW-0963">Cytoplasm</keyword>
<dbReference type="GO" id="GO:0030435">
    <property type="term" value="P:sporulation resulting in formation of a cellular spore"/>
    <property type="evidence" value="ECO:0007669"/>
    <property type="project" value="UniProtKB-UniRule"/>
</dbReference>
<evidence type="ECO:0000256" key="2">
    <source>
        <dbReference type="ARBA" id="ARBA00018672"/>
    </source>
</evidence>
<dbReference type="PIRSF" id="PIRSF002937">
    <property type="entry name" value="Res_reg_Spo0A"/>
    <property type="match status" value="1"/>
</dbReference>
<sequence>MEKLNVAIADDNEKMLDLLGNLINEDKELELVGHANNGAEIYDIIKEKEPDVVLLDIIMPKVDGLTVMEKVSKDTNLKKHPAFIIVSAVGQEQITEDAFQLGANYYILKPFDNDMLLSRIKHVRQARDRRRRDFRKINAYESDSSYYERNLEADVTNIIHEIGVPAHIKGYQYLRDAIILSVNDMEMLNSITKILYPTIAKKHQTTPSRVERAIRHAIEVAWSRGKMDTIDELFGYTVSTGKGKPTNSEFIALIADKIRLEYKK</sequence>
<organism evidence="18 19">
    <name type="scientific">Blautia argi</name>
    <dbReference type="NCBI Taxonomy" id="1912897"/>
    <lineage>
        <taxon>Bacteria</taxon>
        <taxon>Bacillati</taxon>
        <taxon>Bacillota</taxon>
        <taxon>Clostridia</taxon>
        <taxon>Lachnospirales</taxon>
        <taxon>Lachnospiraceae</taxon>
        <taxon>Blautia</taxon>
    </lineage>
</organism>
<dbReference type="OrthoDB" id="9793299at2"/>
<keyword evidence="10 14" id="KW-0238">DNA-binding</keyword>
<evidence type="ECO:0000256" key="6">
    <source>
        <dbReference type="ARBA" id="ARBA00022837"/>
    </source>
</evidence>
<keyword evidence="6 14" id="KW-0106">Calcium</keyword>
<comment type="function">
    <text evidence="13 14">May play the central regulatory role in sporulation. It may be an element of the effector pathway responsible for the activation of sporulation genes in response to nutritional stress. Spo0A may act in concert with spo0H (a sigma factor) to control the expression of some genes that are critical to the sporulation process.</text>
</comment>
<dbReference type="InterPro" id="IPR012052">
    <property type="entry name" value="Spore_0_A"/>
</dbReference>
<feature type="domain" description="Response regulatory" evidence="17">
    <location>
        <begin position="5"/>
        <end position="124"/>
    </location>
</feature>
<evidence type="ECO:0000256" key="13">
    <source>
        <dbReference type="ARBA" id="ARBA00024867"/>
    </source>
</evidence>
<dbReference type="GO" id="GO:0000160">
    <property type="term" value="P:phosphorelay signal transduction system"/>
    <property type="evidence" value="ECO:0007669"/>
    <property type="project" value="UniProtKB-UniRule"/>
</dbReference>
<feature type="modified residue" description="4-aspartylphosphate" evidence="16">
    <location>
        <position position="56"/>
    </location>
</feature>
<evidence type="ECO:0000256" key="11">
    <source>
        <dbReference type="ARBA" id="ARBA00023159"/>
    </source>
</evidence>
<dbReference type="InterPro" id="IPR016032">
    <property type="entry name" value="Sig_transdc_resp-reg_C-effctor"/>
</dbReference>
<evidence type="ECO:0000256" key="7">
    <source>
        <dbReference type="ARBA" id="ARBA00022969"/>
    </source>
</evidence>
<name>A0A2Z4U9R8_9FIRM</name>
<dbReference type="RefSeq" id="WP_111919257.1">
    <property type="nucleotide sequence ID" value="NZ_CAUWHR010000001.1"/>
</dbReference>
<keyword evidence="7 14" id="KW-0749">Sporulation</keyword>
<keyword evidence="11 14" id="KW-0010">Activator</keyword>
<dbReference type="InterPro" id="IPR011006">
    <property type="entry name" value="CheY-like_superfamily"/>
</dbReference>
<evidence type="ECO:0000313" key="18">
    <source>
        <dbReference type="EMBL" id="AWY97785.1"/>
    </source>
</evidence>
<dbReference type="InterPro" id="IPR036388">
    <property type="entry name" value="WH-like_DNA-bd_sf"/>
</dbReference>
<dbReference type="PROSITE" id="PS50110">
    <property type="entry name" value="RESPONSE_REGULATORY"/>
    <property type="match status" value="1"/>
</dbReference>
<feature type="binding site" evidence="15">
    <location>
        <position position="10"/>
    </location>
    <ligand>
        <name>Ca(2+)</name>
        <dbReference type="ChEBI" id="CHEBI:29108"/>
    </ligand>
</feature>
<evidence type="ECO:0000256" key="8">
    <source>
        <dbReference type="ARBA" id="ARBA00023012"/>
    </source>
</evidence>
<evidence type="ECO:0000256" key="10">
    <source>
        <dbReference type="ARBA" id="ARBA00023125"/>
    </source>
</evidence>
<gene>
    <name evidence="18" type="primary">spo0A</name>
    <name evidence="18" type="ORF">DQQ01_06070</name>
</gene>
<accession>A0A2Z4U9R8</accession>
<dbReference type="Pfam" id="PF08769">
    <property type="entry name" value="Spo0A_C"/>
    <property type="match status" value="1"/>
</dbReference>
<dbReference type="KEGG" id="blau:DQQ01_06070"/>
<keyword evidence="4 14" id="KW-0678">Repressor</keyword>
<dbReference type="Proteomes" id="UP000250003">
    <property type="component" value="Chromosome"/>
</dbReference>
<dbReference type="GO" id="GO:0003700">
    <property type="term" value="F:DNA-binding transcription factor activity"/>
    <property type="evidence" value="ECO:0007669"/>
    <property type="project" value="InterPro"/>
</dbReference>
<keyword evidence="9 14" id="KW-0805">Transcription regulation</keyword>
<proteinExistence type="predicted"/>
<dbReference type="AlphaFoldDB" id="A0A2Z4U9R8"/>
<dbReference type="SUPFAM" id="SSF46894">
    <property type="entry name" value="C-terminal effector domain of the bipartite response regulators"/>
    <property type="match status" value="1"/>
</dbReference>
<dbReference type="EMBL" id="CP030280">
    <property type="protein sequence ID" value="AWY97785.1"/>
    <property type="molecule type" value="Genomic_DNA"/>
</dbReference>
<dbReference type="Gene3D" id="3.40.50.2300">
    <property type="match status" value="1"/>
</dbReference>
<dbReference type="GO" id="GO:0005509">
    <property type="term" value="F:calcium ion binding"/>
    <property type="evidence" value="ECO:0007669"/>
    <property type="project" value="UniProtKB-UniRule"/>
</dbReference>
<dbReference type="GO" id="GO:0003677">
    <property type="term" value="F:DNA binding"/>
    <property type="evidence" value="ECO:0007669"/>
    <property type="project" value="UniProtKB-KW"/>
</dbReference>
<dbReference type="InterPro" id="IPR050595">
    <property type="entry name" value="Bact_response_regulator"/>
</dbReference>
<evidence type="ECO:0000256" key="14">
    <source>
        <dbReference type="PIRNR" id="PIRNR002937"/>
    </source>
</evidence>
<dbReference type="InterPro" id="IPR001789">
    <property type="entry name" value="Sig_transdc_resp-reg_receiver"/>
</dbReference>
<dbReference type="GO" id="GO:0051606">
    <property type="term" value="P:detection of stimulus"/>
    <property type="evidence" value="ECO:0007669"/>
    <property type="project" value="UniProtKB-UniRule"/>
</dbReference>
<evidence type="ECO:0000259" key="17">
    <source>
        <dbReference type="PROSITE" id="PS50110"/>
    </source>
</evidence>
<comment type="cofactor">
    <cofactor evidence="14 15">
        <name>Ca(2+)</name>
        <dbReference type="ChEBI" id="CHEBI:29108"/>
    </cofactor>
    <text evidence="14 15">Binds 1 Ca(2+) ion per subunit.</text>
</comment>
<protein>
    <recommendedName>
        <fullName evidence="2 14">Stage 0 sporulation protein A homolog</fullName>
    </recommendedName>
</protein>
<dbReference type="Gene3D" id="1.10.10.10">
    <property type="entry name" value="Winged helix-like DNA-binding domain superfamily/Winged helix DNA-binding domain"/>
    <property type="match status" value="1"/>
</dbReference>
<dbReference type="NCBIfam" id="TIGR02875">
    <property type="entry name" value="spore_0_A"/>
    <property type="match status" value="1"/>
</dbReference>
<evidence type="ECO:0000256" key="1">
    <source>
        <dbReference type="ARBA" id="ARBA00004496"/>
    </source>
</evidence>
<evidence type="ECO:0000313" key="19">
    <source>
        <dbReference type="Proteomes" id="UP000250003"/>
    </source>
</evidence>